<dbReference type="Pfam" id="PF13340">
    <property type="entry name" value="DUF4096"/>
    <property type="match status" value="1"/>
</dbReference>
<organism evidence="2 3">
    <name type="scientific">Paraburkholderia phenazinium</name>
    <dbReference type="NCBI Taxonomy" id="60549"/>
    <lineage>
        <taxon>Bacteria</taxon>
        <taxon>Pseudomonadati</taxon>
        <taxon>Pseudomonadota</taxon>
        <taxon>Betaproteobacteria</taxon>
        <taxon>Burkholderiales</taxon>
        <taxon>Burkholderiaceae</taxon>
        <taxon>Paraburkholderia</taxon>
    </lineage>
</organism>
<reference evidence="2 3" key="1">
    <citation type="submission" date="2016-10" db="EMBL/GenBank/DDBJ databases">
        <authorList>
            <person name="de Groot N.N."/>
        </authorList>
    </citation>
    <scope>NUCLEOTIDE SEQUENCE [LARGE SCALE GENOMIC DNA]</scope>
    <source>
        <strain evidence="2 3">LMG 2247</strain>
    </source>
</reference>
<dbReference type="PANTHER" id="PTHR46637:SF1">
    <property type="entry name" value="BLL5188 PROTEIN"/>
    <property type="match status" value="1"/>
</dbReference>
<gene>
    <name evidence="2" type="ORF">SAMN05216466_11742</name>
</gene>
<evidence type="ECO:0000313" key="3">
    <source>
        <dbReference type="Proteomes" id="UP000199706"/>
    </source>
</evidence>
<proteinExistence type="predicted"/>
<feature type="domain" description="Insertion element IS402-like" evidence="1">
    <location>
        <begin position="24"/>
        <end position="96"/>
    </location>
</feature>
<dbReference type="AlphaFoldDB" id="A0A1G8HRF0"/>
<name>A0A1G8HRF0_9BURK</name>
<dbReference type="EMBL" id="FNCJ01000017">
    <property type="protein sequence ID" value="SDI09215.1"/>
    <property type="molecule type" value="Genomic_DNA"/>
</dbReference>
<dbReference type="PANTHER" id="PTHR46637">
    <property type="entry name" value="TIS1421-TRANSPOSASE PROTEIN A"/>
    <property type="match status" value="1"/>
</dbReference>
<sequence length="111" mass="12793">MAMPAPDGACAVAFWSTLPEPVRLSDQDWFRVQHLFSNHDIKRGRPRRPEREILDAILWVEANGNKWHRLPCSYPPAQTCYAKYVAWRRDGLLEQVKGLLACARDDAQKFA</sequence>
<dbReference type="InterPro" id="IPR025161">
    <property type="entry name" value="IS402-like_dom"/>
</dbReference>
<dbReference type="Proteomes" id="UP000199706">
    <property type="component" value="Unassembled WGS sequence"/>
</dbReference>
<evidence type="ECO:0000259" key="1">
    <source>
        <dbReference type="Pfam" id="PF13340"/>
    </source>
</evidence>
<accession>A0A1G8HRF0</accession>
<protein>
    <submittedName>
        <fullName evidence="2">Putative transposase of IS4/5 family</fullName>
    </submittedName>
</protein>
<evidence type="ECO:0000313" key="2">
    <source>
        <dbReference type="EMBL" id="SDI09215.1"/>
    </source>
</evidence>
<dbReference type="RefSeq" id="WP_218133051.1">
    <property type="nucleotide sequence ID" value="NZ_CADERL010000018.1"/>
</dbReference>
<dbReference type="InterPro" id="IPR052909">
    <property type="entry name" value="Transposase_6_like"/>
</dbReference>